<dbReference type="PANTHER" id="PTHR48046:SF1">
    <property type="entry name" value="GLYCOSYLTRANSFERASE-RELATED"/>
    <property type="match status" value="1"/>
</dbReference>
<gene>
    <name evidence="3" type="ORF">IEQ34_003516</name>
</gene>
<comment type="caution">
    <text evidence="3">The sequence shown here is derived from an EMBL/GenBank/DDBJ whole genome shotgun (WGS) entry which is preliminary data.</text>
</comment>
<dbReference type="PANTHER" id="PTHR48046">
    <property type="entry name" value="UDP-GLYCOSYLTRANSFERASE 72E1"/>
    <property type="match status" value="1"/>
</dbReference>
<feature type="transmembrane region" description="Helical" evidence="2">
    <location>
        <begin position="117"/>
        <end position="136"/>
    </location>
</feature>
<dbReference type="EMBL" id="JAGFBR010000004">
    <property type="protein sequence ID" value="KAH0468483.1"/>
    <property type="molecule type" value="Genomic_DNA"/>
</dbReference>
<keyword evidence="1" id="KW-0328">Glycosyltransferase</keyword>
<evidence type="ECO:0000313" key="3">
    <source>
        <dbReference type="EMBL" id="KAH0468483.1"/>
    </source>
</evidence>
<keyword evidence="2" id="KW-1133">Transmembrane helix</keyword>
<keyword evidence="2" id="KW-0472">Membrane</keyword>
<dbReference type="Proteomes" id="UP000775213">
    <property type="component" value="Unassembled WGS sequence"/>
</dbReference>
<keyword evidence="2" id="KW-0812">Transmembrane</keyword>
<dbReference type="Gene3D" id="3.40.50.2000">
    <property type="entry name" value="Glycogen Phosphorylase B"/>
    <property type="match status" value="1"/>
</dbReference>
<evidence type="ECO:0000256" key="2">
    <source>
        <dbReference type="SAM" id="Phobius"/>
    </source>
</evidence>
<evidence type="ECO:0000256" key="1">
    <source>
        <dbReference type="ARBA" id="ARBA00022676"/>
    </source>
</evidence>
<dbReference type="AlphaFoldDB" id="A0AAV7HLW4"/>
<sequence length="144" mass="16007">MGHLFAISKLAKLLIDRHHFTITFINFSEYANKTQDAFLSSLPSSINSLYLPPMPLSDLPEDSAIKTRLSVAAARSVPYMHSLLLLLRSSTHLVTFITDIFATPACDAMKALKIPHLIIIPTNLLFLTLIFHLPALNAELSCDF</sequence>
<keyword evidence="1" id="KW-0808">Transferase</keyword>
<keyword evidence="4" id="KW-1185">Reference proteome</keyword>
<organism evidence="3 4">
    <name type="scientific">Dendrobium chrysotoxum</name>
    <name type="common">Orchid</name>
    <dbReference type="NCBI Taxonomy" id="161865"/>
    <lineage>
        <taxon>Eukaryota</taxon>
        <taxon>Viridiplantae</taxon>
        <taxon>Streptophyta</taxon>
        <taxon>Embryophyta</taxon>
        <taxon>Tracheophyta</taxon>
        <taxon>Spermatophyta</taxon>
        <taxon>Magnoliopsida</taxon>
        <taxon>Liliopsida</taxon>
        <taxon>Asparagales</taxon>
        <taxon>Orchidaceae</taxon>
        <taxon>Epidendroideae</taxon>
        <taxon>Malaxideae</taxon>
        <taxon>Dendrobiinae</taxon>
        <taxon>Dendrobium</taxon>
    </lineage>
</organism>
<reference evidence="3 4" key="1">
    <citation type="journal article" date="2021" name="Hortic Res">
        <title>Chromosome-scale assembly of the Dendrobium chrysotoxum genome enhances the understanding of orchid evolution.</title>
        <authorList>
            <person name="Zhang Y."/>
            <person name="Zhang G.Q."/>
            <person name="Zhang D."/>
            <person name="Liu X.D."/>
            <person name="Xu X.Y."/>
            <person name="Sun W.H."/>
            <person name="Yu X."/>
            <person name="Zhu X."/>
            <person name="Wang Z.W."/>
            <person name="Zhao X."/>
            <person name="Zhong W.Y."/>
            <person name="Chen H."/>
            <person name="Yin W.L."/>
            <person name="Huang T."/>
            <person name="Niu S.C."/>
            <person name="Liu Z.J."/>
        </authorList>
    </citation>
    <scope>NUCLEOTIDE SEQUENCE [LARGE SCALE GENOMIC DNA]</scope>
    <source>
        <strain evidence="3">Lindl</strain>
    </source>
</reference>
<protein>
    <submittedName>
        <fullName evidence="3">Uncharacterized protein</fullName>
    </submittedName>
</protein>
<dbReference type="SUPFAM" id="SSF53756">
    <property type="entry name" value="UDP-Glycosyltransferase/glycogen phosphorylase"/>
    <property type="match status" value="1"/>
</dbReference>
<dbReference type="GO" id="GO:0016757">
    <property type="term" value="F:glycosyltransferase activity"/>
    <property type="evidence" value="ECO:0007669"/>
    <property type="project" value="UniProtKB-KW"/>
</dbReference>
<name>A0AAV7HLW4_DENCH</name>
<proteinExistence type="predicted"/>
<evidence type="ECO:0000313" key="4">
    <source>
        <dbReference type="Proteomes" id="UP000775213"/>
    </source>
</evidence>
<accession>A0AAV7HLW4</accession>